<evidence type="ECO:0000259" key="2">
    <source>
        <dbReference type="Pfam" id="PF00496"/>
    </source>
</evidence>
<feature type="domain" description="Solute-binding protein family 5" evidence="2">
    <location>
        <begin position="89"/>
        <end position="445"/>
    </location>
</feature>
<feature type="chain" id="PRO_5043419874" evidence="1">
    <location>
        <begin position="26"/>
        <end position="538"/>
    </location>
</feature>
<dbReference type="GO" id="GO:0015833">
    <property type="term" value="P:peptide transport"/>
    <property type="evidence" value="ECO:0007669"/>
    <property type="project" value="TreeGrafter"/>
</dbReference>
<protein>
    <submittedName>
        <fullName evidence="3">ABC transporter substrate-binding protein</fullName>
    </submittedName>
</protein>
<comment type="caution">
    <text evidence="3">The sequence shown here is derived from an EMBL/GenBank/DDBJ whole genome shotgun (WGS) entry which is preliminary data.</text>
</comment>
<dbReference type="InterPro" id="IPR000914">
    <property type="entry name" value="SBP_5_dom"/>
</dbReference>
<dbReference type="SUPFAM" id="SSF53850">
    <property type="entry name" value="Periplasmic binding protein-like II"/>
    <property type="match status" value="1"/>
</dbReference>
<dbReference type="EMBL" id="JANFYS010000011">
    <property type="protein sequence ID" value="MCQ4770110.1"/>
    <property type="molecule type" value="Genomic_DNA"/>
</dbReference>
<dbReference type="AlphaFoldDB" id="A0AAW5JP01"/>
<evidence type="ECO:0000313" key="4">
    <source>
        <dbReference type="Proteomes" id="UP001204562"/>
    </source>
</evidence>
<dbReference type="GO" id="GO:0043190">
    <property type="term" value="C:ATP-binding cassette (ABC) transporter complex"/>
    <property type="evidence" value="ECO:0007669"/>
    <property type="project" value="InterPro"/>
</dbReference>
<dbReference type="Gene3D" id="3.10.105.10">
    <property type="entry name" value="Dipeptide-binding Protein, Domain 3"/>
    <property type="match status" value="1"/>
</dbReference>
<dbReference type="CDD" id="cd00995">
    <property type="entry name" value="PBP2_NikA_DppA_OppA_like"/>
    <property type="match status" value="1"/>
</dbReference>
<dbReference type="GO" id="GO:0042597">
    <property type="term" value="C:periplasmic space"/>
    <property type="evidence" value="ECO:0007669"/>
    <property type="project" value="UniProtKB-ARBA"/>
</dbReference>
<dbReference type="Gene3D" id="3.40.190.10">
    <property type="entry name" value="Periplasmic binding protein-like II"/>
    <property type="match status" value="1"/>
</dbReference>
<feature type="signal peptide" evidence="1">
    <location>
        <begin position="1"/>
        <end position="25"/>
    </location>
</feature>
<dbReference type="Proteomes" id="UP001204562">
    <property type="component" value="Unassembled WGS sequence"/>
</dbReference>
<evidence type="ECO:0000313" key="3">
    <source>
        <dbReference type="EMBL" id="MCQ4770110.1"/>
    </source>
</evidence>
<evidence type="ECO:0000256" key="1">
    <source>
        <dbReference type="SAM" id="SignalP"/>
    </source>
</evidence>
<proteinExistence type="predicted"/>
<dbReference type="GO" id="GO:1904680">
    <property type="term" value="F:peptide transmembrane transporter activity"/>
    <property type="evidence" value="ECO:0007669"/>
    <property type="project" value="TreeGrafter"/>
</dbReference>
<accession>A0AAW5JP01</accession>
<dbReference type="PROSITE" id="PS51257">
    <property type="entry name" value="PROKAR_LIPOPROTEIN"/>
    <property type="match status" value="1"/>
</dbReference>
<gene>
    <name evidence="3" type="ORF">NE579_06475</name>
</gene>
<keyword evidence="1" id="KW-0732">Signal</keyword>
<reference evidence="3" key="1">
    <citation type="submission" date="2022-06" db="EMBL/GenBank/DDBJ databases">
        <title>Isolation of gut microbiota from human fecal samples.</title>
        <authorList>
            <person name="Pamer E.G."/>
            <person name="Barat B."/>
            <person name="Waligurski E."/>
            <person name="Medina S."/>
            <person name="Paddock L."/>
            <person name="Mostad J."/>
        </authorList>
    </citation>
    <scope>NUCLEOTIDE SEQUENCE</scope>
    <source>
        <strain evidence="3">DFI.9.91</strain>
    </source>
</reference>
<dbReference type="InterPro" id="IPR039424">
    <property type="entry name" value="SBP_5"/>
</dbReference>
<dbReference type="Pfam" id="PF00496">
    <property type="entry name" value="SBP_bac_5"/>
    <property type="match status" value="1"/>
</dbReference>
<sequence>MKKRLTALCAALALVLALAACGGTAGESAPPAASATPSPAVLPVTVKYGISNSWDALMPYNSVSGSNYARMVYDKIYDRLVYVHADGTLSPRAAKSWESADGGYAIVFHLDERSAFHDGTPVTAEHWVQTFFLMTDPTCPTLGRGNFAGLVGTDEDGCRLEGEPFGAEAADPYTFKLTFKDPVIPEDFLLEKNREFYVLPTHRLEGVDPAEIMEQALWLDPIGSGPCKFVSELPGSQIQLAANPKYPLGTPGFDYLVITVMDKANLLTALIAEDLDYYAIGGSVSAEDADVARSHGLEVLPGAVPNTFYELMLNNETLPDARLRRAVELALDKELLCLQSSQGLGQVTGSYVVPTSVYAPQEKTAAIRDTEEAEALLAKAGYDGRTFTLACTSSRAGLAALMQQNLAEAGIRVEIETVDSATLFAGMSDGIYDMAIASHTPNALPLWFVESRFTQGNNLFHVADLSPYQALISAVRTERDQPARQVLVEELDNLLAQERPFIPLWFSTALHVQSPTVTGIDYPSASFSNENVWDWVKR</sequence>
<organism evidence="3 4">
    <name type="scientific">Intestinimonas massiliensis</name>
    <name type="common">ex Afouda et al. 2020</name>
    <dbReference type="NCBI Taxonomy" id="1673721"/>
    <lineage>
        <taxon>Bacteria</taxon>
        <taxon>Bacillati</taxon>
        <taxon>Bacillota</taxon>
        <taxon>Clostridia</taxon>
        <taxon>Eubacteriales</taxon>
        <taxon>Intestinimonas</taxon>
    </lineage>
</organism>
<dbReference type="PIRSF" id="PIRSF002741">
    <property type="entry name" value="MppA"/>
    <property type="match status" value="1"/>
</dbReference>
<dbReference type="RefSeq" id="WP_256303641.1">
    <property type="nucleotide sequence ID" value="NZ_JANFYS010000011.1"/>
</dbReference>
<dbReference type="InterPro" id="IPR030678">
    <property type="entry name" value="Peptide/Ni-bd"/>
</dbReference>
<name>A0AAW5JP01_9FIRM</name>
<dbReference type="PANTHER" id="PTHR30290">
    <property type="entry name" value="PERIPLASMIC BINDING COMPONENT OF ABC TRANSPORTER"/>
    <property type="match status" value="1"/>
</dbReference>